<comment type="caution">
    <text evidence="2">The sequence shown here is derived from an EMBL/GenBank/DDBJ whole genome shotgun (WGS) entry which is preliminary data.</text>
</comment>
<proteinExistence type="inferred from homology"/>
<keyword evidence="3" id="KW-1185">Reference proteome</keyword>
<dbReference type="AlphaFoldDB" id="A0A936ZTQ4"/>
<accession>A0A936ZTQ4</accession>
<name>A0A936ZTQ4_9BURK</name>
<protein>
    <submittedName>
        <fullName evidence="2">Antirestriction protein</fullName>
    </submittedName>
</protein>
<reference evidence="2" key="1">
    <citation type="submission" date="2021-01" db="EMBL/GenBank/DDBJ databases">
        <title>Ramlibacter sp. strain AW1 16S ribosomal RNA gene Genome sequencing and assembly.</title>
        <authorList>
            <person name="Kang M."/>
        </authorList>
    </citation>
    <scope>NUCLEOTIDE SEQUENCE</scope>
    <source>
        <strain evidence="2">AW1</strain>
    </source>
</reference>
<dbReference type="EMBL" id="JAEQNA010000008">
    <property type="protein sequence ID" value="MBL0422381.1"/>
    <property type="molecule type" value="Genomic_DNA"/>
</dbReference>
<gene>
    <name evidence="2" type="ORF">JI739_18680</name>
</gene>
<evidence type="ECO:0000313" key="3">
    <source>
        <dbReference type="Proteomes" id="UP000613011"/>
    </source>
</evidence>
<dbReference type="InterPro" id="IPR042297">
    <property type="entry name" value="Antirestriction_sf"/>
</dbReference>
<comment type="similarity">
    <text evidence="1">Belongs to the antirestriction protein family.</text>
</comment>
<dbReference type="Proteomes" id="UP000613011">
    <property type="component" value="Unassembled WGS sequence"/>
</dbReference>
<dbReference type="RefSeq" id="WP_201685463.1">
    <property type="nucleotide sequence ID" value="NZ_JAEQNA010000008.1"/>
</dbReference>
<evidence type="ECO:0000256" key="1">
    <source>
        <dbReference type="ARBA" id="ARBA00008618"/>
    </source>
</evidence>
<dbReference type="InterPro" id="IPR004914">
    <property type="entry name" value="Antirestrict"/>
</dbReference>
<dbReference type="Pfam" id="PF03230">
    <property type="entry name" value="Antirestrict"/>
    <property type="match status" value="1"/>
</dbReference>
<evidence type="ECO:0000313" key="2">
    <source>
        <dbReference type="EMBL" id="MBL0422381.1"/>
    </source>
</evidence>
<organism evidence="2 3">
    <name type="scientific">Ramlibacter aurantiacus</name>
    <dbReference type="NCBI Taxonomy" id="2801330"/>
    <lineage>
        <taxon>Bacteria</taxon>
        <taxon>Pseudomonadati</taxon>
        <taxon>Pseudomonadota</taxon>
        <taxon>Betaproteobacteria</taxon>
        <taxon>Burkholderiales</taxon>
        <taxon>Comamonadaceae</taxon>
        <taxon>Ramlibacter</taxon>
    </lineage>
</organism>
<dbReference type="Gene3D" id="3.30.70.3580">
    <property type="entry name" value="Antirestriction protein"/>
    <property type="match status" value="1"/>
</dbReference>
<sequence length="138" mass="15465">MSTCPIYREQLQESERGPHTSKLFGIRFPLMVEPFAFDNAAALSEDYDGGHWEFFILSNGGFYMVPTGRESFHVVCANGYEGDLSADAFGIASCLYAYSLLSFAIDEEVASTCARQYHWLRDYAAQHPEAAAIWRATD</sequence>